<proteinExistence type="predicted"/>
<dbReference type="Pfam" id="PF07690">
    <property type="entry name" value="MFS_1"/>
    <property type="match status" value="1"/>
</dbReference>
<evidence type="ECO:0000256" key="6">
    <source>
        <dbReference type="SAM" id="Phobius"/>
    </source>
</evidence>
<dbReference type="PANTHER" id="PTHR23521:SF3">
    <property type="entry name" value="MFS TRANSPORTER"/>
    <property type="match status" value="1"/>
</dbReference>
<name>A0ABP3CBW9_9MICO</name>
<dbReference type="SUPFAM" id="SSF103473">
    <property type="entry name" value="MFS general substrate transporter"/>
    <property type="match status" value="1"/>
</dbReference>
<organism evidence="8 9">
    <name type="scientific">Brevibacterium metallidurans</name>
    <dbReference type="NCBI Taxonomy" id="1482676"/>
    <lineage>
        <taxon>Bacteria</taxon>
        <taxon>Bacillati</taxon>
        <taxon>Actinomycetota</taxon>
        <taxon>Actinomycetes</taxon>
        <taxon>Micrococcales</taxon>
        <taxon>Brevibacteriaceae</taxon>
        <taxon>Brevibacterium</taxon>
    </lineage>
</organism>
<feature type="region of interest" description="Disordered" evidence="5">
    <location>
        <begin position="196"/>
        <end position="217"/>
    </location>
</feature>
<dbReference type="Proteomes" id="UP001498238">
    <property type="component" value="Unassembled WGS sequence"/>
</dbReference>
<feature type="transmembrane region" description="Helical" evidence="6">
    <location>
        <begin position="106"/>
        <end position="123"/>
    </location>
</feature>
<dbReference type="InterPro" id="IPR036259">
    <property type="entry name" value="MFS_trans_sf"/>
</dbReference>
<feature type="domain" description="Major facilitator superfamily (MFS) profile" evidence="7">
    <location>
        <begin position="1"/>
        <end position="411"/>
    </location>
</feature>
<dbReference type="InterPro" id="IPR011701">
    <property type="entry name" value="MFS"/>
</dbReference>
<keyword evidence="4 6" id="KW-0472">Membrane</keyword>
<keyword evidence="3 6" id="KW-1133">Transmembrane helix</keyword>
<keyword evidence="9" id="KW-1185">Reference proteome</keyword>
<comment type="caution">
    <text evidence="8">The sequence shown here is derived from an EMBL/GenBank/DDBJ whole genome shotgun (WGS) entry which is preliminary data.</text>
</comment>
<evidence type="ECO:0000313" key="9">
    <source>
        <dbReference type="Proteomes" id="UP001498238"/>
    </source>
</evidence>
<evidence type="ECO:0000313" key="8">
    <source>
        <dbReference type="EMBL" id="GAA0037398.1"/>
    </source>
</evidence>
<dbReference type="PROSITE" id="PS50850">
    <property type="entry name" value="MFS"/>
    <property type="match status" value="1"/>
</dbReference>
<feature type="transmembrane region" description="Helical" evidence="6">
    <location>
        <begin position="387"/>
        <end position="407"/>
    </location>
</feature>
<feature type="transmembrane region" description="Helical" evidence="6">
    <location>
        <begin position="361"/>
        <end position="381"/>
    </location>
</feature>
<feature type="transmembrane region" description="Helical" evidence="6">
    <location>
        <begin position="51"/>
        <end position="71"/>
    </location>
</feature>
<gene>
    <name evidence="8" type="ORF">NCCP602_33600</name>
</gene>
<evidence type="ECO:0000256" key="2">
    <source>
        <dbReference type="ARBA" id="ARBA00022692"/>
    </source>
</evidence>
<feature type="transmembrane region" description="Helical" evidence="6">
    <location>
        <begin position="269"/>
        <end position="290"/>
    </location>
</feature>
<feature type="transmembrane region" description="Helical" evidence="6">
    <location>
        <begin position="170"/>
        <end position="189"/>
    </location>
</feature>
<feature type="transmembrane region" description="Helical" evidence="6">
    <location>
        <begin position="144"/>
        <end position="164"/>
    </location>
</feature>
<keyword evidence="2 6" id="KW-0812">Transmembrane</keyword>
<comment type="subcellular location">
    <subcellularLocation>
        <location evidence="1">Cell membrane</location>
        <topology evidence="1">Multi-pass membrane protein</topology>
    </subcellularLocation>
</comment>
<dbReference type="EMBL" id="BAAAAF010000026">
    <property type="protein sequence ID" value="GAA0037398.1"/>
    <property type="molecule type" value="Genomic_DNA"/>
</dbReference>
<sequence length="415" mass="42632">MPAPLGRRRSTARSAVVAIVVAQCFGTALWFSPSGAAAGLSAWLDAGPAQFGWLVAATQIGFIVGTLVSALTGLADRFAPERIFIVASLLGAGLNLGWTLLAPNLALVWIARFAVGVCLAGIYPMGMKMIVKRARARSAQALSWLVGMLALGTAMPQLLAALGTDLPWQAIMWGSSGLALVGAVLIASIGGKSGPAEAVPESPSSPQSARGEGAGPGRDSALRRLFSDRGYRAAVFGYVGHMWELYAFWAVVPTLTLTALSARVDATGVAATSFAIIAVGTLGCILGGVVSRRAGSARVAATALAGSGLMCLLYPLLPGIPALLVVVLLLWGLFVVADSPQFSELASTFAPDDLTGTGLTAMNSIGFGVSVISIVLLQGVLTVVGEPALWLLLPGPVLGLLAMRPLLRRARTHAT</sequence>
<evidence type="ECO:0000259" key="7">
    <source>
        <dbReference type="PROSITE" id="PS50850"/>
    </source>
</evidence>
<evidence type="ECO:0000256" key="5">
    <source>
        <dbReference type="SAM" id="MobiDB-lite"/>
    </source>
</evidence>
<accession>A0ABP3CBW9</accession>
<dbReference type="InterPro" id="IPR020846">
    <property type="entry name" value="MFS_dom"/>
</dbReference>
<dbReference type="Gene3D" id="1.20.1250.20">
    <property type="entry name" value="MFS general substrate transporter like domains"/>
    <property type="match status" value="1"/>
</dbReference>
<feature type="transmembrane region" description="Helical" evidence="6">
    <location>
        <begin position="230"/>
        <end position="249"/>
    </location>
</feature>
<feature type="compositionally biased region" description="Low complexity" evidence="5">
    <location>
        <begin position="196"/>
        <end position="209"/>
    </location>
</feature>
<feature type="transmembrane region" description="Helical" evidence="6">
    <location>
        <begin position="12"/>
        <end position="31"/>
    </location>
</feature>
<evidence type="ECO:0000256" key="4">
    <source>
        <dbReference type="ARBA" id="ARBA00023136"/>
    </source>
</evidence>
<feature type="transmembrane region" description="Helical" evidence="6">
    <location>
        <begin position="83"/>
        <end position="100"/>
    </location>
</feature>
<protein>
    <submittedName>
        <fullName evidence="8">MFS transporter</fullName>
    </submittedName>
</protein>
<dbReference type="RefSeq" id="WP_339394018.1">
    <property type="nucleotide sequence ID" value="NZ_BAAAAF010000026.1"/>
</dbReference>
<evidence type="ECO:0000256" key="3">
    <source>
        <dbReference type="ARBA" id="ARBA00022989"/>
    </source>
</evidence>
<dbReference type="PANTHER" id="PTHR23521">
    <property type="entry name" value="TRANSPORTER MFS SUPERFAMILY"/>
    <property type="match status" value="1"/>
</dbReference>
<feature type="transmembrane region" description="Helical" evidence="6">
    <location>
        <begin position="322"/>
        <end position="340"/>
    </location>
</feature>
<reference evidence="8 9" key="1">
    <citation type="submission" date="2024-01" db="EMBL/GenBank/DDBJ databases">
        <title>Characterization of antibiotic resistant novel bacterial strains and their environmental applications.</title>
        <authorList>
            <person name="Manzoor S."/>
            <person name="Abbas S."/>
            <person name="Arshad M."/>
            <person name="Ahmed I."/>
        </authorList>
    </citation>
    <scope>NUCLEOTIDE SEQUENCE [LARGE SCALE GENOMIC DNA]</scope>
    <source>
        <strain evidence="8 9">NCCP-602</strain>
    </source>
</reference>
<evidence type="ECO:0000256" key="1">
    <source>
        <dbReference type="ARBA" id="ARBA00004651"/>
    </source>
</evidence>